<evidence type="ECO:0000256" key="5">
    <source>
        <dbReference type="ARBA" id="ARBA00023163"/>
    </source>
</evidence>
<evidence type="ECO:0000256" key="4">
    <source>
        <dbReference type="ARBA" id="ARBA00023125"/>
    </source>
</evidence>
<dbReference type="InterPro" id="IPR001005">
    <property type="entry name" value="SANT/Myb"/>
</dbReference>
<reference evidence="9" key="1">
    <citation type="submission" date="2023-05" db="EMBL/GenBank/DDBJ databases">
        <title>Nepenthes gracilis genome sequencing.</title>
        <authorList>
            <person name="Fukushima K."/>
        </authorList>
    </citation>
    <scope>NUCLEOTIDE SEQUENCE</scope>
    <source>
        <strain evidence="9">SING2019-196</strain>
    </source>
</reference>
<dbReference type="PANTHER" id="PTHR21654">
    <property type="entry name" value="FI21293P1"/>
    <property type="match status" value="1"/>
</dbReference>
<organism evidence="9 10">
    <name type="scientific">Nepenthes gracilis</name>
    <name type="common">Slender pitcher plant</name>
    <dbReference type="NCBI Taxonomy" id="150966"/>
    <lineage>
        <taxon>Eukaryota</taxon>
        <taxon>Viridiplantae</taxon>
        <taxon>Streptophyta</taxon>
        <taxon>Embryophyta</taxon>
        <taxon>Tracheophyta</taxon>
        <taxon>Spermatophyta</taxon>
        <taxon>Magnoliopsida</taxon>
        <taxon>eudicotyledons</taxon>
        <taxon>Gunneridae</taxon>
        <taxon>Pentapetalae</taxon>
        <taxon>Caryophyllales</taxon>
        <taxon>Nepenthaceae</taxon>
        <taxon>Nepenthes</taxon>
    </lineage>
</organism>
<dbReference type="PROSITE" id="PS50090">
    <property type="entry name" value="MYB_LIKE"/>
    <property type="match status" value="2"/>
</dbReference>
<dbReference type="Gene3D" id="1.10.10.60">
    <property type="entry name" value="Homeodomain-like"/>
    <property type="match status" value="2"/>
</dbReference>
<feature type="domain" description="Myb-like" evidence="8">
    <location>
        <begin position="425"/>
        <end position="492"/>
    </location>
</feature>
<evidence type="ECO:0000313" key="10">
    <source>
        <dbReference type="Proteomes" id="UP001279734"/>
    </source>
</evidence>
<dbReference type="InterPro" id="IPR044822">
    <property type="entry name" value="Myb_DNA-bind_4"/>
</dbReference>
<evidence type="ECO:0000313" key="9">
    <source>
        <dbReference type="EMBL" id="GMH09955.1"/>
    </source>
</evidence>
<name>A0AAD3SFR1_NEPGR</name>
<keyword evidence="3" id="KW-0805">Transcription regulation</keyword>
<dbReference type="GO" id="GO:0005634">
    <property type="term" value="C:nucleus"/>
    <property type="evidence" value="ECO:0007669"/>
    <property type="project" value="UniProtKB-SubCell"/>
</dbReference>
<evidence type="ECO:0000256" key="1">
    <source>
        <dbReference type="ARBA" id="ARBA00004123"/>
    </source>
</evidence>
<keyword evidence="5" id="KW-0804">Transcription</keyword>
<keyword evidence="2" id="KW-0677">Repeat</keyword>
<accession>A0AAD3SFR1</accession>
<evidence type="ECO:0000256" key="3">
    <source>
        <dbReference type="ARBA" id="ARBA00023015"/>
    </source>
</evidence>
<dbReference type="Proteomes" id="UP001279734">
    <property type="component" value="Unassembled WGS sequence"/>
</dbReference>
<feature type="domain" description="Myb-like" evidence="8">
    <location>
        <begin position="139"/>
        <end position="198"/>
    </location>
</feature>
<keyword evidence="10" id="KW-1185">Reference proteome</keyword>
<evidence type="ECO:0000256" key="2">
    <source>
        <dbReference type="ARBA" id="ARBA00022737"/>
    </source>
</evidence>
<dbReference type="FunFam" id="1.10.10.60:FF:000342">
    <property type="entry name" value="trihelix transcription factor PTL-like"/>
    <property type="match status" value="1"/>
</dbReference>
<comment type="subcellular location">
    <subcellularLocation>
        <location evidence="1">Nucleus</location>
    </subcellularLocation>
</comment>
<proteinExistence type="predicted"/>
<keyword evidence="6" id="KW-0539">Nucleus</keyword>
<dbReference type="AlphaFoldDB" id="A0AAD3SFR1"/>
<keyword evidence="4" id="KW-0238">DNA-binding</keyword>
<evidence type="ECO:0000259" key="8">
    <source>
        <dbReference type="PROSITE" id="PS50090"/>
    </source>
</evidence>
<dbReference type="SMART" id="SM00717">
    <property type="entry name" value="SANT"/>
    <property type="match status" value="2"/>
</dbReference>
<dbReference type="GO" id="GO:0003677">
    <property type="term" value="F:DNA binding"/>
    <property type="evidence" value="ECO:0007669"/>
    <property type="project" value="UniProtKB-KW"/>
</dbReference>
<sequence>MDMEDQYHQYAMPTDLRHLISTTNRSTSSQFPPLPQPPADLFSAYRGLMPPPVPHFNHHSLEMLVMGRHLTDMLPRAGGSSAGVSLHEFHSDSTATTTTAATNTTVVTTNSGGVNVNFSGFDVEAGGSAACLCLDGGTGRWPRQETLTLLEIRSRLDHKFKEANQKGPLWDEVSRIMYEEHGYQRNGKKCREKFENLYKYYKKTKDGKAGRQDGKHYRFFRQLEALYGETRNAGSFSYTHFAENNNNNTLRVHHNAATTPSDPSQLTAAFHQPAGISADSLSSLSNSSNFDTLSSDDHDEIREMRGLTVNVLGKKKTRRGKQSARAKIKEFIDSQMTKLMEKQEAWMEKMMMTLEHKEQERMERAEEWRKQEAERMEREHEFWASERAWMEARDAALMHALQKVIGTRAKDSSSDDVQSGNGDHRVDVDMDRWPEPEVTRLINLRRRMNSKFQQCGSSLEDQNLWREIASEMACLGFSRSAFVCKEKWDSISKYLRTENEYCNEKRKQNRRSNVHNGDNNVFCQGRNGHSEMHEQGAAPVNCSLSNVNAMDDSCFRFLIGEGENMWENCGVKMMNKGEN</sequence>
<feature type="region of interest" description="Disordered" evidence="7">
    <location>
        <begin position="408"/>
        <end position="429"/>
    </location>
</feature>
<protein>
    <recommendedName>
        <fullName evidence="8">Myb-like domain-containing protein</fullName>
    </recommendedName>
</protein>
<evidence type="ECO:0000256" key="7">
    <source>
        <dbReference type="SAM" id="MobiDB-lite"/>
    </source>
</evidence>
<gene>
    <name evidence="9" type="ORF">Nepgr_011796</name>
</gene>
<dbReference type="PANTHER" id="PTHR21654:SF60">
    <property type="entry name" value="TRIHELIX TRANSCRIPTION FACTOR PTL"/>
    <property type="match status" value="1"/>
</dbReference>
<comment type="caution">
    <text evidence="9">The sequence shown here is derived from an EMBL/GenBank/DDBJ whole genome shotgun (WGS) entry which is preliminary data.</text>
</comment>
<dbReference type="GO" id="GO:0006355">
    <property type="term" value="P:regulation of DNA-templated transcription"/>
    <property type="evidence" value="ECO:0007669"/>
    <property type="project" value="UniProtKB-ARBA"/>
</dbReference>
<dbReference type="CDD" id="cd12203">
    <property type="entry name" value="GT1"/>
    <property type="match status" value="2"/>
</dbReference>
<dbReference type="FunFam" id="1.10.10.60:FF:000061">
    <property type="entry name" value="Trihelix transcription factor GT-2"/>
    <property type="match status" value="1"/>
</dbReference>
<dbReference type="Pfam" id="PF13837">
    <property type="entry name" value="Myb_DNA-bind_4"/>
    <property type="match status" value="2"/>
</dbReference>
<dbReference type="EMBL" id="BSYO01000009">
    <property type="protein sequence ID" value="GMH09955.1"/>
    <property type="molecule type" value="Genomic_DNA"/>
</dbReference>
<evidence type="ECO:0000256" key="6">
    <source>
        <dbReference type="ARBA" id="ARBA00023242"/>
    </source>
</evidence>